<dbReference type="AlphaFoldDB" id="A0A399SYC8"/>
<keyword evidence="4" id="KW-1185">Reference proteome</keyword>
<name>A0A399SYC8_9BACT</name>
<dbReference type="OrthoDB" id="1011460at2"/>
<dbReference type="EMBL" id="QWGR01000011">
    <property type="protein sequence ID" value="RIJ46833.1"/>
    <property type="molecule type" value="Genomic_DNA"/>
</dbReference>
<evidence type="ECO:0000256" key="1">
    <source>
        <dbReference type="SAM" id="SignalP"/>
    </source>
</evidence>
<evidence type="ECO:0000259" key="2">
    <source>
        <dbReference type="Pfam" id="PF18962"/>
    </source>
</evidence>
<accession>A0A399SYC8</accession>
<protein>
    <submittedName>
        <fullName evidence="3">T9SS C-terminal target domain-containing protein</fullName>
    </submittedName>
</protein>
<dbReference type="RefSeq" id="WP_119439149.1">
    <property type="nucleotide sequence ID" value="NZ_QWGR01000011.1"/>
</dbReference>
<evidence type="ECO:0000313" key="4">
    <source>
        <dbReference type="Proteomes" id="UP000265926"/>
    </source>
</evidence>
<dbReference type="NCBIfam" id="TIGR04183">
    <property type="entry name" value="Por_Secre_tail"/>
    <property type="match status" value="1"/>
</dbReference>
<feature type="domain" description="Secretion system C-terminal sorting" evidence="2">
    <location>
        <begin position="92"/>
        <end position="159"/>
    </location>
</feature>
<sequence>MKNNLLAAKCLLLALCISIFATYSSAQIQSVTASSGAYLQGQNVTVSYTLGETIITTLEKPDLKITQGFHQTNLLVTAIDELEKLTIKIEAYPNPVNDNLNLAISEILPTETSYELYNSFGRLIIRKKLDALNTRISFQNLAPGVYILRVSKEATALKTFKIIKK</sequence>
<organism evidence="3 4">
    <name type="scientific">Maribellus luteus</name>
    <dbReference type="NCBI Taxonomy" id="2305463"/>
    <lineage>
        <taxon>Bacteria</taxon>
        <taxon>Pseudomonadati</taxon>
        <taxon>Bacteroidota</taxon>
        <taxon>Bacteroidia</taxon>
        <taxon>Marinilabiliales</taxon>
        <taxon>Prolixibacteraceae</taxon>
        <taxon>Maribellus</taxon>
    </lineage>
</organism>
<keyword evidence="1" id="KW-0732">Signal</keyword>
<evidence type="ECO:0000313" key="3">
    <source>
        <dbReference type="EMBL" id="RIJ46833.1"/>
    </source>
</evidence>
<dbReference type="InterPro" id="IPR026444">
    <property type="entry name" value="Secre_tail"/>
</dbReference>
<reference evidence="3 4" key="1">
    <citation type="submission" date="2018-08" db="EMBL/GenBank/DDBJ databases">
        <title>Pallidiluteibacterium maritimus gen. nov., sp. nov., isolated from coastal sediment.</title>
        <authorList>
            <person name="Zhou L.Y."/>
        </authorList>
    </citation>
    <scope>NUCLEOTIDE SEQUENCE [LARGE SCALE GENOMIC DNA]</scope>
    <source>
        <strain evidence="3 4">XSD2</strain>
    </source>
</reference>
<proteinExistence type="predicted"/>
<gene>
    <name evidence="3" type="ORF">D1614_16860</name>
</gene>
<feature type="signal peptide" evidence="1">
    <location>
        <begin position="1"/>
        <end position="26"/>
    </location>
</feature>
<feature type="chain" id="PRO_5017384343" evidence="1">
    <location>
        <begin position="27"/>
        <end position="165"/>
    </location>
</feature>
<comment type="caution">
    <text evidence="3">The sequence shown here is derived from an EMBL/GenBank/DDBJ whole genome shotgun (WGS) entry which is preliminary data.</text>
</comment>
<dbReference type="Pfam" id="PF18962">
    <property type="entry name" value="Por_Secre_tail"/>
    <property type="match status" value="1"/>
</dbReference>
<dbReference type="Proteomes" id="UP000265926">
    <property type="component" value="Unassembled WGS sequence"/>
</dbReference>